<evidence type="ECO:0000256" key="2">
    <source>
        <dbReference type="ARBA" id="ARBA00022737"/>
    </source>
</evidence>
<dbReference type="PROSITE" id="PS50002">
    <property type="entry name" value="SH3"/>
    <property type="match status" value="2"/>
</dbReference>
<reference evidence="7 8" key="1">
    <citation type="journal article" date="2015" name="Genome Biol. Evol.">
        <title>Phylogenomic analyses indicate that early fungi evolved digesting cell walls of algal ancestors of land plants.</title>
        <authorList>
            <person name="Chang Y."/>
            <person name="Wang S."/>
            <person name="Sekimoto S."/>
            <person name="Aerts A.L."/>
            <person name="Choi C."/>
            <person name="Clum A."/>
            <person name="LaButti K.M."/>
            <person name="Lindquist E.A."/>
            <person name="Yee Ngan C."/>
            <person name="Ohm R.A."/>
            <person name="Salamov A.A."/>
            <person name="Grigoriev I.V."/>
            <person name="Spatafora J.W."/>
            <person name="Berbee M.L."/>
        </authorList>
    </citation>
    <scope>NUCLEOTIDE SEQUENCE [LARGE SCALE GENOMIC DNA]</scope>
    <source>
        <strain evidence="7 8">JEL478</strain>
    </source>
</reference>
<evidence type="ECO:0000256" key="5">
    <source>
        <dbReference type="SAM" id="Phobius"/>
    </source>
</evidence>
<dbReference type="Proteomes" id="UP000070544">
    <property type="component" value="Unassembled WGS sequence"/>
</dbReference>
<keyword evidence="5" id="KW-1133">Transmembrane helix</keyword>
<dbReference type="SUPFAM" id="SSF50044">
    <property type="entry name" value="SH3-domain"/>
    <property type="match status" value="2"/>
</dbReference>
<feature type="region of interest" description="Disordered" evidence="4">
    <location>
        <begin position="39"/>
        <end position="83"/>
    </location>
</feature>
<dbReference type="InterPro" id="IPR051759">
    <property type="entry name" value="LIM-SH3_domain_protein"/>
</dbReference>
<dbReference type="Pfam" id="PF14604">
    <property type="entry name" value="SH3_9"/>
    <property type="match status" value="1"/>
</dbReference>
<keyword evidence="1 3" id="KW-0728">SH3 domain</keyword>
<feature type="domain" description="SH3" evidence="6">
    <location>
        <begin position="518"/>
        <end position="579"/>
    </location>
</feature>
<keyword evidence="5" id="KW-0812">Transmembrane</keyword>
<dbReference type="EMBL" id="KQ965732">
    <property type="protein sequence ID" value="KXS21558.1"/>
    <property type="molecule type" value="Genomic_DNA"/>
</dbReference>
<dbReference type="STRING" id="1344416.A0A139AXU1"/>
<feature type="domain" description="SH3" evidence="6">
    <location>
        <begin position="1055"/>
        <end position="1116"/>
    </location>
</feature>
<keyword evidence="8" id="KW-1185">Reference proteome</keyword>
<dbReference type="OrthoDB" id="5340910at2759"/>
<feature type="region of interest" description="Disordered" evidence="4">
    <location>
        <begin position="985"/>
        <end position="1012"/>
    </location>
</feature>
<sequence length="1189" mass="123365">DASNTSLKSAARLLTSTKRVLPTLVSTSVYKSELPFTQGLESPKMSSTSTVLETGESSSTSSSTEIPETGQVTPTTSSLSPPAYPSSITAVSFCFRNFDGCTSSDLAYSTPTPNFSLSAPEAQLGSATVFSTTSYTGTSESDVTTSVELSSLASTSFSRAMDSSTLSQRNSFISESISSEATPSSLSPSFSRAMDSSTLSQSNSFISESISSEATPSSLSLSFSRAMDSSTLSQSNSFISESISSEATPSSLSLSFSRAMDSSTLSQSNSFISESISSEATPSSLSPTAYVTPIPTCEANQVMCFSYCIPSETVCCSGGVWCPKGFTCGESRTCRGVVGSAGMVFNATSAVFPWTKTVTVTKTSSEVVPTSQTGSLTSQTSTSKFTEPNSNISAAASSRLSPGVLAAALLRNRRRRRKTRHRLASDSKPLVGTDSLASAASQGSSALIEANSSLSSAGWGGGLARSNIDGDEAGFTSYSSTRTQHWLFTAISSAILSTHPDPTTLSAAQELQRLQGILVGLRYNAVQDYTPRNQDEMHVQGGDMVSLSRLFADGWGHGTNERTCEVGFVPVDILDVRALSGLGGSRSESMSRIGLSGFTGMFPPSGTTAESCGLFLLSATVYKVTFYLQNEKILPLSMSEALQNAPSISPAGSTNLPSASIVSVSPPAPPTLAVSSYTVSPTILTAVSKTITVPPSTSSIQSFDTKTAIAPSSSASGQMLSSSLYTPSAVASGAGTTSTSALQSVTSSTTALPSNTLMGSVLSMSTSRNQITSSDVTPGTTSSMASSTTTISIAREYTSTTISPSARASSSVWTTSFSWSSFSTWSTLYTTVPTCGANQLTYNTYCIPSETVCCAGGVWCPSGFTCESSETCLGGEGSPGVIVPATSAVSQSTSTATLTTTVAPSSSSSSTIASTSVLGGVIAGIAAGSAFAILILAAILAVFVRRRSHSSEDQHMNPVDVISLTEQRFTKDGRAVDSLATNTLPDSGSTLVPAGPAPHTPQWGGGTRSPSSYSLTSSRTPHWLFTAISSAILSANPDPTTLAAAQALQRRQGIPVRLQYSAVHGFSPRNQDEMHVEEGDTVTLSRLFADGWGNGTNERTGEVGFVPVDITDVRTASGVQGSNIGWSWSVSGSYLGDSGYRPIFPPSGTTVETAYVLGTPWSRTMSLPDRGVSWARQLSPRGDAGSARF</sequence>
<feature type="compositionally biased region" description="Polar residues" evidence="4">
    <location>
        <begin position="70"/>
        <end position="83"/>
    </location>
</feature>
<feature type="non-terminal residue" evidence="7">
    <location>
        <position position="1"/>
    </location>
</feature>
<evidence type="ECO:0000313" key="8">
    <source>
        <dbReference type="Proteomes" id="UP000070544"/>
    </source>
</evidence>
<accession>A0A139AXU1</accession>
<feature type="compositionally biased region" description="Low complexity" evidence="4">
    <location>
        <begin position="46"/>
        <end position="69"/>
    </location>
</feature>
<dbReference type="PANTHER" id="PTHR46218">
    <property type="entry name" value="LASP"/>
    <property type="match status" value="1"/>
</dbReference>
<dbReference type="Gene3D" id="2.30.30.40">
    <property type="entry name" value="SH3 Domains"/>
    <property type="match status" value="2"/>
</dbReference>
<evidence type="ECO:0000256" key="1">
    <source>
        <dbReference type="ARBA" id="ARBA00022443"/>
    </source>
</evidence>
<dbReference type="InterPro" id="IPR001452">
    <property type="entry name" value="SH3_domain"/>
</dbReference>
<feature type="compositionally biased region" description="Low complexity" evidence="4">
    <location>
        <begin position="369"/>
        <end position="383"/>
    </location>
</feature>
<proteinExistence type="predicted"/>
<keyword evidence="5" id="KW-0472">Membrane</keyword>
<dbReference type="InterPro" id="IPR036028">
    <property type="entry name" value="SH3-like_dom_sf"/>
</dbReference>
<organism evidence="7 8">
    <name type="scientific">Gonapodya prolifera (strain JEL478)</name>
    <name type="common">Monoblepharis prolifera</name>
    <dbReference type="NCBI Taxonomy" id="1344416"/>
    <lineage>
        <taxon>Eukaryota</taxon>
        <taxon>Fungi</taxon>
        <taxon>Fungi incertae sedis</taxon>
        <taxon>Chytridiomycota</taxon>
        <taxon>Chytridiomycota incertae sedis</taxon>
        <taxon>Monoblepharidomycetes</taxon>
        <taxon>Monoblepharidales</taxon>
        <taxon>Gonapodyaceae</taxon>
        <taxon>Gonapodya</taxon>
    </lineage>
</organism>
<dbReference type="SMART" id="SM00326">
    <property type="entry name" value="SH3"/>
    <property type="match status" value="2"/>
</dbReference>
<gene>
    <name evidence="7" type="ORF">M427DRAFT_493766</name>
</gene>
<dbReference type="PANTHER" id="PTHR46218:SF4">
    <property type="entry name" value="LIM AND SH3 DOMAIN PROTEIN LASP"/>
    <property type="match status" value="1"/>
</dbReference>
<protein>
    <recommendedName>
        <fullName evidence="6">SH3 domain-containing protein</fullName>
    </recommendedName>
</protein>
<dbReference type="AlphaFoldDB" id="A0A139AXU1"/>
<evidence type="ECO:0000313" key="7">
    <source>
        <dbReference type="EMBL" id="KXS21558.1"/>
    </source>
</evidence>
<evidence type="ECO:0000256" key="3">
    <source>
        <dbReference type="PROSITE-ProRule" id="PRU00192"/>
    </source>
</evidence>
<feature type="region of interest" description="Disordered" evidence="4">
    <location>
        <begin position="369"/>
        <end position="388"/>
    </location>
</feature>
<name>A0A139AXU1_GONPJ</name>
<feature type="transmembrane region" description="Helical" evidence="5">
    <location>
        <begin position="917"/>
        <end position="944"/>
    </location>
</feature>
<evidence type="ECO:0000259" key="6">
    <source>
        <dbReference type="PROSITE" id="PS50002"/>
    </source>
</evidence>
<evidence type="ECO:0000256" key="4">
    <source>
        <dbReference type="SAM" id="MobiDB-lite"/>
    </source>
</evidence>
<keyword evidence="2" id="KW-0677">Repeat</keyword>